<dbReference type="EMBL" id="BLLK01000069">
    <property type="protein sequence ID" value="GFH59691.1"/>
    <property type="molecule type" value="Genomic_DNA"/>
</dbReference>
<evidence type="ECO:0000256" key="2">
    <source>
        <dbReference type="SAM" id="SignalP"/>
    </source>
</evidence>
<feature type="compositionally biased region" description="Low complexity" evidence="1">
    <location>
        <begin position="145"/>
        <end position="171"/>
    </location>
</feature>
<gene>
    <name evidence="3" type="ORF">CTEN210_16168</name>
</gene>
<feature type="compositionally biased region" description="Low complexity" evidence="1">
    <location>
        <begin position="185"/>
        <end position="268"/>
    </location>
</feature>
<proteinExistence type="predicted"/>
<name>A0AAD3DAJ7_9STRA</name>
<evidence type="ECO:0000256" key="1">
    <source>
        <dbReference type="SAM" id="MobiDB-lite"/>
    </source>
</evidence>
<keyword evidence="4" id="KW-1185">Reference proteome</keyword>
<keyword evidence="2" id="KW-0732">Signal</keyword>
<feature type="compositionally biased region" description="Low complexity" evidence="1">
    <location>
        <begin position="282"/>
        <end position="313"/>
    </location>
</feature>
<sequence length="378" mass="39976">MISFLRSSVWLVALSLPACINAACMDDPDFTFITPKGTEKNCAWVGKRLKRVNKLCVSTHRRFNADVFQNCPEACSKSPSVSYQNTAGHTFTLKNGNERNCEWIISNDKQMETRVNKFCAKEEQLLSCAQTCACTGDEAEAGAAASTSTPTISPSAAPTSSPTGVTPTTSPSRPPSPMPSPFPTMTPTSSPSDSPSMQPSVVPSLSQVPSASPTGKPSISSKPSPLHSSEPSQLPSSSPSNSPSALPSLEPSLLPSSSPSDHPSALPSFKPTNRPSETPTRSIKPSPSPSAAPFAPTTSPSKAPTKTPSSSPTMCVDKRAFTFNVNGSEQDCKWLCKNSNVQNTNKRQFMYCSGDVLSNCCHACNASAGCDENANWDS</sequence>
<feature type="compositionally biased region" description="Pro residues" evidence="1">
    <location>
        <begin position="172"/>
        <end position="184"/>
    </location>
</feature>
<evidence type="ECO:0000313" key="4">
    <source>
        <dbReference type="Proteomes" id="UP001054902"/>
    </source>
</evidence>
<feature type="signal peptide" evidence="2">
    <location>
        <begin position="1"/>
        <end position="22"/>
    </location>
</feature>
<feature type="region of interest" description="Disordered" evidence="1">
    <location>
        <begin position="145"/>
        <end position="314"/>
    </location>
</feature>
<dbReference type="Proteomes" id="UP001054902">
    <property type="component" value="Unassembled WGS sequence"/>
</dbReference>
<protein>
    <submittedName>
        <fullName evidence="3">Uncharacterized protein</fullName>
    </submittedName>
</protein>
<dbReference type="AlphaFoldDB" id="A0AAD3DAJ7"/>
<feature type="compositionally biased region" description="Polar residues" evidence="1">
    <location>
        <begin position="270"/>
        <end position="281"/>
    </location>
</feature>
<comment type="caution">
    <text evidence="3">The sequence shown here is derived from an EMBL/GenBank/DDBJ whole genome shotgun (WGS) entry which is preliminary data.</text>
</comment>
<reference evidence="3 4" key="1">
    <citation type="journal article" date="2021" name="Sci. Rep.">
        <title>The genome of the diatom Chaetoceros tenuissimus carries an ancient integrated fragment of an extant virus.</title>
        <authorList>
            <person name="Hongo Y."/>
            <person name="Kimura K."/>
            <person name="Takaki Y."/>
            <person name="Yoshida Y."/>
            <person name="Baba S."/>
            <person name="Kobayashi G."/>
            <person name="Nagasaki K."/>
            <person name="Hano T."/>
            <person name="Tomaru Y."/>
        </authorList>
    </citation>
    <scope>NUCLEOTIDE SEQUENCE [LARGE SCALE GENOMIC DNA]</scope>
    <source>
        <strain evidence="3 4">NIES-3715</strain>
    </source>
</reference>
<accession>A0AAD3DAJ7</accession>
<feature type="chain" id="PRO_5041908376" evidence="2">
    <location>
        <begin position="23"/>
        <end position="378"/>
    </location>
</feature>
<organism evidence="3 4">
    <name type="scientific">Chaetoceros tenuissimus</name>
    <dbReference type="NCBI Taxonomy" id="426638"/>
    <lineage>
        <taxon>Eukaryota</taxon>
        <taxon>Sar</taxon>
        <taxon>Stramenopiles</taxon>
        <taxon>Ochrophyta</taxon>
        <taxon>Bacillariophyta</taxon>
        <taxon>Coscinodiscophyceae</taxon>
        <taxon>Chaetocerotophycidae</taxon>
        <taxon>Chaetocerotales</taxon>
        <taxon>Chaetocerotaceae</taxon>
        <taxon>Chaetoceros</taxon>
    </lineage>
</organism>
<evidence type="ECO:0000313" key="3">
    <source>
        <dbReference type="EMBL" id="GFH59691.1"/>
    </source>
</evidence>